<dbReference type="AlphaFoldDB" id="X1W0I3"/>
<sequence length="207" mass="23363">LGMVKNSIANSEGNAMSWDVSPFIKNLAVLQHSYVPEQLLYRDEQLNDLISSFKYVVNGSPPSHLHLDGSKGTGKTLTLNHVLKLLRAKLKNKKRSPLVTYTMSQKYSYSTLLAIISSLGLDVRKIREISMGLMWRNFEAATKGKLLVVCLDEIDKLADDPHQDLMYFLTRRPKTCVVTVSNIPGAIEKIAQNPKLDFRYHTISFPK</sequence>
<accession>X1W0I3</accession>
<dbReference type="InterPro" id="IPR027417">
    <property type="entry name" value="P-loop_NTPase"/>
</dbReference>
<comment type="similarity">
    <text evidence="1">Belongs to the CDC6/cdc18 family.</text>
</comment>
<dbReference type="Pfam" id="PF13401">
    <property type="entry name" value="AAA_22"/>
    <property type="match status" value="1"/>
</dbReference>
<feature type="domain" description="ORC1/DEAH AAA+ ATPase" evidence="2">
    <location>
        <begin position="64"/>
        <end position="171"/>
    </location>
</feature>
<dbReference type="PANTHER" id="PTHR10763">
    <property type="entry name" value="CELL DIVISION CONTROL PROTEIN 6-RELATED"/>
    <property type="match status" value="1"/>
</dbReference>
<dbReference type="SUPFAM" id="SSF52540">
    <property type="entry name" value="P-loop containing nucleoside triphosphate hydrolases"/>
    <property type="match status" value="1"/>
</dbReference>
<name>X1W0I3_9ZZZZ</name>
<gene>
    <name evidence="3" type="ORF">S12H4_56949</name>
</gene>
<dbReference type="EMBL" id="BARW01036745">
    <property type="protein sequence ID" value="GAJ20255.1"/>
    <property type="molecule type" value="Genomic_DNA"/>
</dbReference>
<dbReference type="PANTHER" id="PTHR10763:SF26">
    <property type="entry name" value="CELL DIVISION CONTROL PROTEIN 6 HOMOLOG"/>
    <property type="match status" value="1"/>
</dbReference>
<proteinExistence type="inferred from homology"/>
<feature type="non-terminal residue" evidence="3">
    <location>
        <position position="207"/>
    </location>
</feature>
<evidence type="ECO:0000259" key="2">
    <source>
        <dbReference type="Pfam" id="PF13401"/>
    </source>
</evidence>
<organism evidence="3">
    <name type="scientific">marine sediment metagenome</name>
    <dbReference type="NCBI Taxonomy" id="412755"/>
    <lineage>
        <taxon>unclassified sequences</taxon>
        <taxon>metagenomes</taxon>
        <taxon>ecological metagenomes</taxon>
    </lineage>
</organism>
<evidence type="ECO:0000313" key="3">
    <source>
        <dbReference type="EMBL" id="GAJ20255.1"/>
    </source>
</evidence>
<evidence type="ECO:0000256" key="1">
    <source>
        <dbReference type="ARBA" id="ARBA00006184"/>
    </source>
</evidence>
<dbReference type="Gene3D" id="1.10.8.60">
    <property type="match status" value="1"/>
</dbReference>
<feature type="non-terminal residue" evidence="3">
    <location>
        <position position="1"/>
    </location>
</feature>
<comment type="caution">
    <text evidence="3">The sequence shown here is derived from an EMBL/GenBank/DDBJ whole genome shotgun (WGS) entry which is preliminary data.</text>
</comment>
<reference evidence="3" key="1">
    <citation type="journal article" date="2014" name="Front. Microbiol.">
        <title>High frequency of phylogenetically diverse reductive dehalogenase-homologous genes in deep subseafloor sedimentary metagenomes.</title>
        <authorList>
            <person name="Kawai M."/>
            <person name="Futagami T."/>
            <person name="Toyoda A."/>
            <person name="Takaki Y."/>
            <person name="Nishi S."/>
            <person name="Hori S."/>
            <person name="Arai W."/>
            <person name="Tsubouchi T."/>
            <person name="Morono Y."/>
            <person name="Uchiyama I."/>
            <person name="Ito T."/>
            <person name="Fujiyama A."/>
            <person name="Inagaki F."/>
            <person name="Takami H."/>
        </authorList>
    </citation>
    <scope>NUCLEOTIDE SEQUENCE</scope>
    <source>
        <strain evidence="3">Expedition CK06-06</strain>
    </source>
</reference>
<dbReference type="InterPro" id="IPR049945">
    <property type="entry name" value="AAA_22"/>
</dbReference>
<protein>
    <recommendedName>
        <fullName evidence="2">ORC1/DEAH AAA+ ATPase domain-containing protein</fullName>
    </recommendedName>
</protein>
<dbReference type="InterPro" id="IPR050311">
    <property type="entry name" value="ORC1/CDC6"/>
</dbReference>
<dbReference type="Gene3D" id="3.40.50.300">
    <property type="entry name" value="P-loop containing nucleotide triphosphate hydrolases"/>
    <property type="match status" value="1"/>
</dbReference>